<proteinExistence type="predicted"/>
<dbReference type="Proteomes" id="UP000503349">
    <property type="component" value="Chromosome 18"/>
</dbReference>
<accession>A0A6G1QJB7</accession>
<gene>
    <name evidence="1" type="ORF">EXN66_Car018330</name>
</gene>
<organism evidence="1 2">
    <name type="scientific">Channa argus</name>
    <name type="common">Northern snakehead</name>
    <name type="synonym">Ophicephalus argus</name>
    <dbReference type="NCBI Taxonomy" id="215402"/>
    <lineage>
        <taxon>Eukaryota</taxon>
        <taxon>Metazoa</taxon>
        <taxon>Chordata</taxon>
        <taxon>Craniata</taxon>
        <taxon>Vertebrata</taxon>
        <taxon>Euteleostomi</taxon>
        <taxon>Actinopterygii</taxon>
        <taxon>Neopterygii</taxon>
        <taxon>Teleostei</taxon>
        <taxon>Neoteleostei</taxon>
        <taxon>Acanthomorphata</taxon>
        <taxon>Anabantaria</taxon>
        <taxon>Anabantiformes</taxon>
        <taxon>Channoidei</taxon>
        <taxon>Channidae</taxon>
        <taxon>Channa</taxon>
    </lineage>
</organism>
<reference evidence="2" key="2">
    <citation type="submission" date="2019-02" db="EMBL/GenBank/DDBJ databases">
        <title>Opniocepnalus argus Var Kimnra genome.</title>
        <authorList>
            <person name="Zhou C."/>
            <person name="Xiao S."/>
        </authorList>
    </citation>
    <scope>NUCLEOTIDE SEQUENCE [LARGE SCALE GENOMIC DNA]</scope>
</reference>
<dbReference type="EMBL" id="CM015729">
    <property type="protein sequence ID" value="KAF3702642.1"/>
    <property type="molecule type" value="Genomic_DNA"/>
</dbReference>
<evidence type="ECO:0000313" key="1">
    <source>
        <dbReference type="EMBL" id="KAF3702642.1"/>
    </source>
</evidence>
<name>A0A6G1QJB7_CHAAH</name>
<keyword evidence="2" id="KW-1185">Reference proteome</keyword>
<reference evidence="1 2" key="1">
    <citation type="submission" date="2019-02" db="EMBL/GenBank/DDBJ databases">
        <title>Opniocepnalus argus genome.</title>
        <authorList>
            <person name="Zhou C."/>
            <person name="Xiao S."/>
        </authorList>
    </citation>
    <scope>NUCLEOTIDE SEQUENCE [LARGE SCALE GENOMIC DNA]</scope>
    <source>
        <strain evidence="1">OARG1902GOOAL</strain>
        <tissue evidence="1">Muscle</tissue>
    </source>
</reference>
<sequence length="57" mass="6417">MCIVTVLETPDKLISKKKKQNQGVFFAFLCKPVTAKILLAWAEAAGIMQCDMFNLIR</sequence>
<dbReference type="AlphaFoldDB" id="A0A6G1QJB7"/>
<evidence type="ECO:0000313" key="2">
    <source>
        <dbReference type="Proteomes" id="UP000503349"/>
    </source>
</evidence>
<protein>
    <submittedName>
        <fullName evidence="1">Uncharacterized protein</fullName>
    </submittedName>
</protein>